<accession>A0ABD3HKU4</accession>
<gene>
    <name evidence="2" type="ORF">R1sor_004485</name>
</gene>
<keyword evidence="3" id="KW-1185">Reference proteome</keyword>
<dbReference type="EMBL" id="JBJQOH010000003">
    <property type="protein sequence ID" value="KAL3690834.1"/>
    <property type="molecule type" value="Genomic_DNA"/>
</dbReference>
<protein>
    <submittedName>
        <fullName evidence="2">Uncharacterized protein</fullName>
    </submittedName>
</protein>
<evidence type="ECO:0000256" key="1">
    <source>
        <dbReference type="SAM" id="MobiDB-lite"/>
    </source>
</evidence>
<evidence type="ECO:0000313" key="2">
    <source>
        <dbReference type="EMBL" id="KAL3690834.1"/>
    </source>
</evidence>
<sequence>MRASNAGLVREGHGSVPQEAENIHNSVSIPVYAWGGIVTEYKKETTSRSAGQ</sequence>
<name>A0ABD3HKU4_9MARC</name>
<organism evidence="2 3">
    <name type="scientific">Riccia sorocarpa</name>
    <dbReference type="NCBI Taxonomy" id="122646"/>
    <lineage>
        <taxon>Eukaryota</taxon>
        <taxon>Viridiplantae</taxon>
        <taxon>Streptophyta</taxon>
        <taxon>Embryophyta</taxon>
        <taxon>Marchantiophyta</taxon>
        <taxon>Marchantiopsida</taxon>
        <taxon>Marchantiidae</taxon>
        <taxon>Marchantiales</taxon>
        <taxon>Ricciaceae</taxon>
        <taxon>Riccia</taxon>
    </lineage>
</organism>
<feature type="region of interest" description="Disordered" evidence="1">
    <location>
        <begin position="1"/>
        <end position="21"/>
    </location>
</feature>
<dbReference type="AlphaFoldDB" id="A0ABD3HKU4"/>
<reference evidence="2 3" key="1">
    <citation type="submission" date="2024-09" db="EMBL/GenBank/DDBJ databases">
        <title>Chromosome-scale assembly of Riccia sorocarpa.</title>
        <authorList>
            <person name="Paukszto L."/>
        </authorList>
    </citation>
    <scope>NUCLEOTIDE SEQUENCE [LARGE SCALE GENOMIC DNA]</scope>
    <source>
        <strain evidence="2">LP-2024</strain>
        <tissue evidence="2">Aerial parts of the thallus</tissue>
    </source>
</reference>
<dbReference type="Proteomes" id="UP001633002">
    <property type="component" value="Unassembled WGS sequence"/>
</dbReference>
<proteinExistence type="predicted"/>
<evidence type="ECO:0000313" key="3">
    <source>
        <dbReference type="Proteomes" id="UP001633002"/>
    </source>
</evidence>
<comment type="caution">
    <text evidence="2">The sequence shown here is derived from an EMBL/GenBank/DDBJ whole genome shotgun (WGS) entry which is preliminary data.</text>
</comment>